<dbReference type="Gene3D" id="3.40.710.10">
    <property type="entry name" value="DD-peptidase/beta-lactamase superfamily"/>
    <property type="match status" value="1"/>
</dbReference>
<feature type="compositionally biased region" description="Basic residues" evidence="3">
    <location>
        <begin position="12"/>
        <end position="22"/>
    </location>
</feature>
<dbReference type="Proteomes" id="UP000033618">
    <property type="component" value="Unassembled WGS sequence"/>
</dbReference>
<dbReference type="SUPFAM" id="SSF56601">
    <property type="entry name" value="beta-lactamase/transpeptidase-like"/>
    <property type="match status" value="1"/>
</dbReference>
<dbReference type="MEROPS" id="S13.003"/>
<dbReference type="GO" id="GO:0004185">
    <property type="term" value="F:serine-type carboxypeptidase activity"/>
    <property type="evidence" value="ECO:0007669"/>
    <property type="project" value="InterPro"/>
</dbReference>
<evidence type="ECO:0008006" key="6">
    <source>
        <dbReference type="Google" id="ProtNLM"/>
    </source>
</evidence>
<dbReference type="GO" id="GO:0006508">
    <property type="term" value="P:proteolysis"/>
    <property type="evidence" value="ECO:0007669"/>
    <property type="project" value="InterPro"/>
</dbReference>
<dbReference type="Pfam" id="PF02113">
    <property type="entry name" value="Peptidase_S13"/>
    <property type="match status" value="1"/>
</dbReference>
<proteinExistence type="inferred from homology"/>
<keyword evidence="2" id="KW-0378">Hydrolase</keyword>
<name>A0A0F5K306_9BURK</name>
<dbReference type="Gene3D" id="3.50.80.20">
    <property type="entry name" value="D-Ala-D-Ala carboxypeptidase C, peptidase S13"/>
    <property type="match status" value="1"/>
</dbReference>
<evidence type="ECO:0000313" key="5">
    <source>
        <dbReference type="Proteomes" id="UP000033618"/>
    </source>
</evidence>
<dbReference type="PANTHER" id="PTHR30023">
    <property type="entry name" value="D-ALANYL-D-ALANINE CARBOXYPEPTIDASE"/>
    <property type="match status" value="1"/>
</dbReference>
<evidence type="ECO:0000313" key="4">
    <source>
        <dbReference type="EMBL" id="KKB63927.1"/>
    </source>
</evidence>
<accession>A0A0F5K306</accession>
<dbReference type="NCBIfam" id="TIGR00666">
    <property type="entry name" value="PBP4"/>
    <property type="match status" value="1"/>
</dbReference>
<comment type="similarity">
    <text evidence="1">Belongs to the peptidase S13 family.</text>
</comment>
<sequence length="512" mass="54669">MVRVATNEDAAKKRRTTGRARARRADQPSPKARAAAAESTARLNARATSVSARGKRIEVPAGPLPPTVMRGLALGHLPVSSISALVIRLDTDQRVLDYNTQRPMAPASTMKTLTTYAALSMLGANFRWTTSAFVDGPIQNGVLNGNLYIEGTGDPFLVPEQLTDLINQIRAAGITRINGDLVLDKNYFDPSTASADIIDDSTDAPYNVGPDALLYAFKSLTINVDPDVDGHAQVTITPPLSQLRVTNNIRPLRGPCRSTAAAQPHISNGPDGTLNVSFEGPLSLRCGPMQNNIAVMDHTRFFSGGFLALWQQAGGTFNGSIREATIPVAARRIAAHQSPPLTDIVKSMNKVSNNTMARNIYLTIGAVAYKPPATLEGADIAVKRWLRRSKIGDDGIVVDNGSGLARDARISTETMGEMLQSAFHSPVAQPLIDSLPTVGVDGTMRHRLVHSPIAGHAQIKTGTLSNVRAIAGYVFAANGHPYLVVSFINDPRSSLGGAAHDALLDWVYNLPG</sequence>
<evidence type="ECO:0000256" key="1">
    <source>
        <dbReference type="ARBA" id="ARBA00006096"/>
    </source>
</evidence>
<feature type="region of interest" description="Disordered" evidence="3">
    <location>
        <begin position="1"/>
        <end position="40"/>
    </location>
</feature>
<dbReference type="STRING" id="28092.WM40_08980"/>
<dbReference type="InterPro" id="IPR012338">
    <property type="entry name" value="Beta-lactam/transpept-like"/>
</dbReference>
<organism evidence="4 5">
    <name type="scientific">Robbsia andropogonis</name>
    <dbReference type="NCBI Taxonomy" id="28092"/>
    <lineage>
        <taxon>Bacteria</taxon>
        <taxon>Pseudomonadati</taxon>
        <taxon>Pseudomonadota</taxon>
        <taxon>Betaproteobacteria</taxon>
        <taxon>Burkholderiales</taxon>
        <taxon>Burkholderiaceae</taxon>
        <taxon>Robbsia</taxon>
    </lineage>
</organism>
<dbReference type="GO" id="GO:0000270">
    <property type="term" value="P:peptidoglycan metabolic process"/>
    <property type="evidence" value="ECO:0007669"/>
    <property type="project" value="TreeGrafter"/>
</dbReference>
<protein>
    <recommendedName>
        <fullName evidence="6">D-alanyl-D-alanine carboxypeptidase</fullName>
    </recommendedName>
</protein>
<gene>
    <name evidence="4" type="ORF">WM40_08980</name>
</gene>
<dbReference type="InterPro" id="IPR000667">
    <property type="entry name" value="Peptidase_S13"/>
</dbReference>
<dbReference type="EMBL" id="LAQU01000007">
    <property type="protein sequence ID" value="KKB63927.1"/>
    <property type="molecule type" value="Genomic_DNA"/>
</dbReference>
<dbReference type="PANTHER" id="PTHR30023:SF0">
    <property type="entry name" value="PENICILLIN-SENSITIVE CARBOXYPEPTIDASE A"/>
    <property type="match status" value="1"/>
</dbReference>
<dbReference type="AlphaFoldDB" id="A0A0F5K306"/>
<evidence type="ECO:0000256" key="2">
    <source>
        <dbReference type="ARBA" id="ARBA00022801"/>
    </source>
</evidence>
<reference evidence="4 5" key="1">
    <citation type="submission" date="2015-03" db="EMBL/GenBank/DDBJ databases">
        <title>Draft Genome Sequence of Burkholderia andropogonis type strain ICMP2807, isolated from Sorghum bicolor.</title>
        <authorList>
            <person name="Lopes-Santos L."/>
            <person name="Castro D.B."/>
            <person name="Ottoboni L.M."/>
            <person name="Park D."/>
            <person name="Weirc B.S."/>
            <person name="Destefano S.A."/>
        </authorList>
    </citation>
    <scope>NUCLEOTIDE SEQUENCE [LARGE SCALE GENOMIC DNA]</scope>
    <source>
        <strain evidence="4 5">ICMP2807</strain>
    </source>
</reference>
<comment type="caution">
    <text evidence="4">The sequence shown here is derived from an EMBL/GenBank/DDBJ whole genome shotgun (WGS) entry which is preliminary data.</text>
</comment>
<evidence type="ECO:0000256" key="3">
    <source>
        <dbReference type="SAM" id="MobiDB-lite"/>
    </source>
</evidence>
<dbReference type="PRINTS" id="PR00922">
    <property type="entry name" value="DADACBPTASE3"/>
</dbReference>
<keyword evidence="5" id="KW-1185">Reference proteome</keyword>